<dbReference type="Gene3D" id="1.10.150.240">
    <property type="entry name" value="Putative phosphatase, domain 2"/>
    <property type="match status" value="1"/>
</dbReference>
<dbReference type="EC" id="3.1.3.18" evidence="4"/>
<dbReference type="SUPFAM" id="SSF56784">
    <property type="entry name" value="HAD-like"/>
    <property type="match status" value="1"/>
</dbReference>
<dbReference type="PANTHER" id="PTHR43434">
    <property type="entry name" value="PHOSPHOGLYCOLATE PHOSPHATASE"/>
    <property type="match status" value="1"/>
</dbReference>
<dbReference type="PANTHER" id="PTHR43434:SF1">
    <property type="entry name" value="PHOSPHOGLYCOLATE PHOSPHATASE"/>
    <property type="match status" value="1"/>
</dbReference>
<dbReference type="Gene3D" id="3.40.50.1000">
    <property type="entry name" value="HAD superfamily/HAD-like"/>
    <property type="match status" value="1"/>
</dbReference>
<evidence type="ECO:0000256" key="1">
    <source>
        <dbReference type="ARBA" id="ARBA00000830"/>
    </source>
</evidence>
<dbReference type="InterPro" id="IPR023214">
    <property type="entry name" value="HAD_sf"/>
</dbReference>
<proteinExistence type="inferred from homology"/>
<dbReference type="Proteomes" id="UP000062519">
    <property type="component" value="Chromosome 1"/>
</dbReference>
<evidence type="ECO:0000256" key="2">
    <source>
        <dbReference type="ARBA" id="ARBA00004818"/>
    </source>
</evidence>
<dbReference type="EMBL" id="CP013386">
    <property type="protein sequence ID" value="AOJ02175.1"/>
    <property type="molecule type" value="Genomic_DNA"/>
</dbReference>
<dbReference type="GO" id="GO:0006281">
    <property type="term" value="P:DNA repair"/>
    <property type="evidence" value="ECO:0007669"/>
    <property type="project" value="TreeGrafter"/>
</dbReference>
<gene>
    <name evidence="5" type="ORF">WS70_10325</name>
</gene>
<reference evidence="5 6" key="1">
    <citation type="submission" date="2015-12" db="EMBL/GenBank/DDBJ databases">
        <title>Diversity of Burkholderia near neighbor genomes.</title>
        <authorList>
            <person name="Sahl J."/>
            <person name="Wagner D."/>
            <person name="Keim P."/>
        </authorList>
    </citation>
    <scope>NUCLEOTIDE SEQUENCE [LARGE SCALE GENOMIC DNA]</scope>
    <source>
        <strain evidence="5 6">BDU6</strain>
    </source>
</reference>
<dbReference type="InterPro" id="IPR050155">
    <property type="entry name" value="HAD-like_hydrolase_sf"/>
</dbReference>
<evidence type="ECO:0000313" key="5">
    <source>
        <dbReference type="EMBL" id="AOJ02175.1"/>
    </source>
</evidence>
<protein>
    <recommendedName>
        <fullName evidence="4">phosphoglycolate phosphatase</fullName>
        <ecNumber evidence="4">3.1.3.18</ecNumber>
    </recommendedName>
</protein>
<accession>A0A1B4FES3</accession>
<dbReference type="KEGG" id="buu:WS70_10325"/>
<comment type="similarity">
    <text evidence="3">Belongs to the HAD-like hydrolase superfamily. CbbY/CbbZ/Gph/YieH family.</text>
</comment>
<organism evidence="5 6">
    <name type="scientific">Burkholderia mayonis</name>
    <dbReference type="NCBI Taxonomy" id="1385591"/>
    <lineage>
        <taxon>Bacteria</taxon>
        <taxon>Pseudomonadati</taxon>
        <taxon>Pseudomonadota</taxon>
        <taxon>Betaproteobacteria</taxon>
        <taxon>Burkholderiales</taxon>
        <taxon>Burkholderiaceae</taxon>
        <taxon>Burkholderia</taxon>
        <taxon>pseudomallei group</taxon>
    </lineage>
</organism>
<evidence type="ECO:0000256" key="3">
    <source>
        <dbReference type="ARBA" id="ARBA00006171"/>
    </source>
</evidence>
<sequence>MLDLDGTLVDTPHYEAWRNAARRIGAEELTYPEYVTHIAGHPRVDGAARLLLLKKGRARANPRAAADSGALAKIKQREFLRLAAHTRLFDDALRLLERIEAAKQRVLFYTASRNAPGLFDAALRRAGKLFDPHAIVQQRRDQTKEALFLRLIGKHAPDSVTLVDDAPHAVDAACGLGIRACQIRRHAFEPAAADPRVTILPTLDALAVPINGFART</sequence>
<comment type="catalytic activity">
    <reaction evidence="1">
        <text>2-phosphoglycolate + H2O = glycolate + phosphate</text>
        <dbReference type="Rhea" id="RHEA:14369"/>
        <dbReference type="ChEBI" id="CHEBI:15377"/>
        <dbReference type="ChEBI" id="CHEBI:29805"/>
        <dbReference type="ChEBI" id="CHEBI:43474"/>
        <dbReference type="ChEBI" id="CHEBI:58033"/>
        <dbReference type="EC" id="3.1.3.18"/>
    </reaction>
</comment>
<evidence type="ECO:0000256" key="4">
    <source>
        <dbReference type="ARBA" id="ARBA00013078"/>
    </source>
</evidence>
<name>A0A1B4FES3_9BURK</name>
<dbReference type="GO" id="GO:0008967">
    <property type="term" value="F:phosphoglycolate phosphatase activity"/>
    <property type="evidence" value="ECO:0007669"/>
    <property type="project" value="UniProtKB-EC"/>
</dbReference>
<dbReference type="InterPro" id="IPR036412">
    <property type="entry name" value="HAD-like_sf"/>
</dbReference>
<keyword evidence="6" id="KW-1185">Reference proteome</keyword>
<evidence type="ECO:0000313" key="6">
    <source>
        <dbReference type="Proteomes" id="UP000062519"/>
    </source>
</evidence>
<dbReference type="AlphaFoldDB" id="A0A1B4FES3"/>
<comment type="pathway">
    <text evidence="2">Organic acid metabolism; glycolate biosynthesis; glycolate from 2-phosphoglycolate: step 1/1.</text>
</comment>
<dbReference type="InterPro" id="IPR023198">
    <property type="entry name" value="PGP-like_dom2"/>
</dbReference>